<dbReference type="InterPro" id="IPR013815">
    <property type="entry name" value="ATP_grasp_subdomain_1"/>
</dbReference>
<evidence type="ECO:0000256" key="7">
    <source>
        <dbReference type="ARBA" id="ARBA00022679"/>
    </source>
</evidence>
<reference evidence="16 17" key="1">
    <citation type="submission" date="2019-02" db="EMBL/GenBank/DDBJ databases">
        <title>Prokaryotic population dynamics and viral predation in marine succession experiment using metagenomics: the confinement effect.</title>
        <authorList>
            <person name="Haro-Moreno J.M."/>
            <person name="Rodriguez-Valera F."/>
            <person name="Lopez-Perez M."/>
        </authorList>
    </citation>
    <scope>NUCLEOTIDE SEQUENCE [LARGE SCALE GENOMIC DNA]</scope>
    <source>
        <strain evidence="16">MED-G157</strain>
    </source>
</reference>
<sequence>MTQANILPIDTKEATLEIAGGKGRSLAEMVNAGLAVPGGFYVTTTAYRKYISENNLQQKIIGLAKPEIGEFTLSFDKASEAIQALFMKEAISDEMAKEITQAYLEIEGDTPPVAVRSSANAEDLPDMSFAGQQDTYLNVRGDDEIIVAVRNCWASLWTPRAMAYRHQMGIEHDAVAMAVVVQLMVSSDVSGILFTANPATGERSEMIINSSFGLGEAVVGGQVTPDTYTVDRDTGVATDTIIGAKEQKIVSDGAQGTRLE</sequence>
<comment type="catalytic activity">
    <reaction evidence="14">
        <text>pyruvate + ATP + H2O = phosphoenolpyruvate + AMP + phosphate + 2 H(+)</text>
        <dbReference type="Rhea" id="RHEA:11364"/>
        <dbReference type="ChEBI" id="CHEBI:15361"/>
        <dbReference type="ChEBI" id="CHEBI:15377"/>
        <dbReference type="ChEBI" id="CHEBI:15378"/>
        <dbReference type="ChEBI" id="CHEBI:30616"/>
        <dbReference type="ChEBI" id="CHEBI:43474"/>
        <dbReference type="ChEBI" id="CHEBI:58702"/>
        <dbReference type="ChEBI" id="CHEBI:456215"/>
        <dbReference type="EC" id="2.7.9.2"/>
    </reaction>
</comment>
<proteinExistence type="inferred from homology"/>
<evidence type="ECO:0000256" key="11">
    <source>
        <dbReference type="ARBA" id="ARBA00022840"/>
    </source>
</evidence>
<dbReference type="FunFam" id="3.30.1490.20:FF:000010">
    <property type="entry name" value="Phosphoenolpyruvate synthase"/>
    <property type="match status" value="1"/>
</dbReference>
<dbReference type="InterPro" id="IPR002192">
    <property type="entry name" value="PPDK_AMP/ATP-bd"/>
</dbReference>
<dbReference type="AlphaFoldDB" id="A0A520S1V6"/>
<protein>
    <recommendedName>
        <fullName evidence="6">Phosphoenolpyruvate synthase</fullName>
        <ecNumber evidence="5">2.7.9.2</ecNumber>
    </recommendedName>
    <alternativeName>
        <fullName evidence="13">Pyruvate, water dikinase</fullName>
    </alternativeName>
</protein>
<keyword evidence="8" id="KW-0479">Metal-binding</keyword>
<evidence type="ECO:0000256" key="4">
    <source>
        <dbReference type="ARBA" id="ARBA00007837"/>
    </source>
</evidence>
<comment type="pathway">
    <text evidence="3">Carbohydrate biosynthesis; gluconeogenesis.</text>
</comment>
<dbReference type="Pfam" id="PF01326">
    <property type="entry name" value="PPDK_N"/>
    <property type="match status" value="1"/>
</dbReference>
<evidence type="ECO:0000256" key="13">
    <source>
        <dbReference type="ARBA" id="ARBA00033470"/>
    </source>
</evidence>
<evidence type="ECO:0000256" key="6">
    <source>
        <dbReference type="ARBA" id="ARBA00021623"/>
    </source>
</evidence>
<accession>A0A520S1V6</accession>
<organism evidence="16 17">
    <name type="scientific">OM182 bacterium</name>
    <dbReference type="NCBI Taxonomy" id="2510334"/>
    <lineage>
        <taxon>Bacteria</taxon>
        <taxon>Pseudomonadati</taxon>
        <taxon>Pseudomonadota</taxon>
        <taxon>Gammaproteobacteria</taxon>
        <taxon>OMG group</taxon>
        <taxon>OM182 clade</taxon>
    </lineage>
</organism>
<evidence type="ECO:0000256" key="1">
    <source>
        <dbReference type="ARBA" id="ARBA00001946"/>
    </source>
</evidence>
<dbReference type="Gene3D" id="3.30.1490.20">
    <property type="entry name" value="ATP-grasp fold, A domain"/>
    <property type="match status" value="1"/>
</dbReference>
<keyword evidence="9" id="KW-0547">Nucleotide-binding</keyword>
<keyword evidence="16" id="KW-0670">Pyruvate</keyword>
<dbReference type="GO" id="GO:0005524">
    <property type="term" value="F:ATP binding"/>
    <property type="evidence" value="ECO:0007669"/>
    <property type="project" value="UniProtKB-KW"/>
</dbReference>
<feature type="non-terminal residue" evidence="16">
    <location>
        <position position="260"/>
    </location>
</feature>
<comment type="function">
    <text evidence="2">Catalyzes the phosphorylation of pyruvate to phosphoenolpyruvate.</text>
</comment>
<dbReference type="EMBL" id="SHAG01000011">
    <property type="protein sequence ID" value="RZO76460.1"/>
    <property type="molecule type" value="Genomic_DNA"/>
</dbReference>
<evidence type="ECO:0000256" key="8">
    <source>
        <dbReference type="ARBA" id="ARBA00022723"/>
    </source>
</evidence>
<feature type="domain" description="Pyruvate phosphate dikinase AMP/ATP-binding" evidence="15">
    <location>
        <begin position="17"/>
        <end position="255"/>
    </location>
</feature>
<dbReference type="PANTHER" id="PTHR43030:SF1">
    <property type="entry name" value="PHOSPHOENOLPYRUVATE SYNTHASE"/>
    <property type="match status" value="1"/>
</dbReference>
<evidence type="ECO:0000313" key="17">
    <source>
        <dbReference type="Proteomes" id="UP000316199"/>
    </source>
</evidence>
<evidence type="ECO:0000313" key="16">
    <source>
        <dbReference type="EMBL" id="RZO76460.1"/>
    </source>
</evidence>
<keyword evidence="10 16" id="KW-0418">Kinase</keyword>
<comment type="cofactor">
    <cofactor evidence="1">
        <name>Mg(2+)</name>
        <dbReference type="ChEBI" id="CHEBI:18420"/>
    </cofactor>
</comment>
<keyword evidence="11" id="KW-0067">ATP-binding</keyword>
<dbReference type="SUPFAM" id="SSF56059">
    <property type="entry name" value="Glutathione synthetase ATP-binding domain-like"/>
    <property type="match status" value="1"/>
</dbReference>
<evidence type="ECO:0000256" key="10">
    <source>
        <dbReference type="ARBA" id="ARBA00022777"/>
    </source>
</evidence>
<gene>
    <name evidence="16" type="ORF">EVA68_04040</name>
</gene>
<evidence type="ECO:0000256" key="14">
    <source>
        <dbReference type="ARBA" id="ARBA00047700"/>
    </source>
</evidence>
<dbReference type="Gene3D" id="3.30.470.20">
    <property type="entry name" value="ATP-grasp fold, B domain"/>
    <property type="match status" value="1"/>
</dbReference>
<dbReference type="PANTHER" id="PTHR43030">
    <property type="entry name" value="PHOSPHOENOLPYRUVATE SYNTHASE"/>
    <property type="match status" value="1"/>
</dbReference>
<evidence type="ECO:0000256" key="12">
    <source>
        <dbReference type="ARBA" id="ARBA00022842"/>
    </source>
</evidence>
<name>A0A520S1V6_9GAMM</name>
<keyword evidence="7" id="KW-0808">Transferase</keyword>
<dbReference type="GO" id="GO:0046872">
    <property type="term" value="F:metal ion binding"/>
    <property type="evidence" value="ECO:0007669"/>
    <property type="project" value="UniProtKB-KW"/>
</dbReference>
<dbReference type="UniPathway" id="UPA00138"/>
<evidence type="ECO:0000256" key="9">
    <source>
        <dbReference type="ARBA" id="ARBA00022741"/>
    </source>
</evidence>
<dbReference type="EC" id="2.7.9.2" evidence="5"/>
<dbReference type="Proteomes" id="UP000316199">
    <property type="component" value="Unassembled WGS sequence"/>
</dbReference>
<dbReference type="InterPro" id="IPR006319">
    <property type="entry name" value="PEP_synth"/>
</dbReference>
<keyword evidence="12" id="KW-0460">Magnesium</keyword>
<evidence type="ECO:0000256" key="3">
    <source>
        <dbReference type="ARBA" id="ARBA00004742"/>
    </source>
</evidence>
<comment type="caution">
    <text evidence="16">The sequence shown here is derived from an EMBL/GenBank/DDBJ whole genome shotgun (WGS) entry which is preliminary data.</text>
</comment>
<evidence type="ECO:0000259" key="15">
    <source>
        <dbReference type="Pfam" id="PF01326"/>
    </source>
</evidence>
<comment type="similarity">
    <text evidence="4">Belongs to the PEP-utilizing enzyme family.</text>
</comment>
<dbReference type="GO" id="GO:0006094">
    <property type="term" value="P:gluconeogenesis"/>
    <property type="evidence" value="ECO:0007669"/>
    <property type="project" value="UniProtKB-UniPathway"/>
</dbReference>
<evidence type="ECO:0000256" key="2">
    <source>
        <dbReference type="ARBA" id="ARBA00002988"/>
    </source>
</evidence>
<evidence type="ECO:0000256" key="5">
    <source>
        <dbReference type="ARBA" id="ARBA00011996"/>
    </source>
</evidence>
<dbReference type="GO" id="GO:0008986">
    <property type="term" value="F:pyruvate, water dikinase activity"/>
    <property type="evidence" value="ECO:0007669"/>
    <property type="project" value="UniProtKB-EC"/>
</dbReference>